<name>A0A917FP86_9BACL</name>
<proteinExistence type="predicted"/>
<sequence>MANNVNYNRNRNKNTDNNGQSVSDVHGGEFRRGRLSQIKNNNPEGEDVPNEYVSEKEE</sequence>
<evidence type="ECO:0000313" key="2">
    <source>
        <dbReference type="EMBL" id="GGF92895.1"/>
    </source>
</evidence>
<gene>
    <name evidence="2" type="ORF">GCM10010916_07810</name>
</gene>
<evidence type="ECO:0000313" key="3">
    <source>
        <dbReference type="Proteomes" id="UP000644756"/>
    </source>
</evidence>
<dbReference type="EMBL" id="BMGR01000002">
    <property type="protein sequence ID" value="GGF92895.1"/>
    <property type="molecule type" value="Genomic_DNA"/>
</dbReference>
<evidence type="ECO:0000256" key="1">
    <source>
        <dbReference type="SAM" id="MobiDB-lite"/>
    </source>
</evidence>
<dbReference type="AlphaFoldDB" id="A0A917FP86"/>
<accession>A0A917FP86</accession>
<keyword evidence="3" id="KW-1185">Reference proteome</keyword>
<reference evidence="2" key="1">
    <citation type="journal article" date="2014" name="Int. J. Syst. Evol. Microbiol.">
        <title>Complete genome sequence of Corynebacterium casei LMG S-19264T (=DSM 44701T), isolated from a smear-ripened cheese.</title>
        <authorList>
            <consortium name="US DOE Joint Genome Institute (JGI-PGF)"/>
            <person name="Walter F."/>
            <person name="Albersmeier A."/>
            <person name="Kalinowski J."/>
            <person name="Ruckert C."/>
        </authorList>
    </citation>
    <scope>NUCLEOTIDE SEQUENCE</scope>
    <source>
        <strain evidence="2">CGMCC 1.12987</strain>
    </source>
</reference>
<protein>
    <submittedName>
        <fullName evidence="2">Uncharacterized protein</fullName>
    </submittedName>
</protein>
<comment type="caution">
    <text evidence="2">The sequence shown here is derived from an EMBL/GenBank/DDBJ whole genome shotgun (WGS) entry which is preliminary data.</text>
</comment>
<feature type="region of interest" description="Disordered" evidence="1">
    <location>
        <begin position="1"/>
        <end position="58"/>
    </location>
</feature>
<organism evidence="2 3">
    <name type="scientific">Paenibacillus abyssi</name>
    <dbReference type="NCBI Taxonomy" id="1340531"/>
    <lineage>
        <taxon>Bacteria</taxon>
        <taxon>Bacillati</taxon>
        <taxon>Bacillota</taxon>
        <taxon>Bacilli</taxon>
        <taxon>Bacillales</taxon>
        <taxon>Paenibacillaceae</taxon>
        <taxon>Paenibacillus</taxon>
    </lineage>
</organism>
<reference evidence="2" key="2">
    <citation type="submission" date="2020-09" db="EMBL/GenBank/DDBJ databases">
        <authorList>
            <person name="Sun Q."/>
            <person name="Zhou Y."/>
        </authorList>
    </citation>
    <scope>NUCLEOTIDE SEQUENCE</scope>
    <source>
        <strain evidence="2">CGMCC 1.12987</strain>
    </source>
</reference>
<dbReference type="RefSeq" id="WP_188529198.1">
    <property type="nucleotide sequence ID" value="NZ_BMGR01000002.1"/>
</dbReference>
<dbReference type="Proteomes" id="UP000644756">
    <property type="component" value="Unassembled WGS sequence"/>
</dbReference>